<organism evidence="10 11">
    <name type="scientific">Craurococcus roseus</name>
    <dbReference type="NCBI Taxonomy" id="77585"/>
    <lineage>
        <taxon>Bacteria</taxon>
        <taxon>Pseudomonadati</taxon>
        <taxon>Pseudomonadota</taxon>
        <taxon>Alphaproteobacteria</taxon>
        <taxon>Acetobacterales</taxon>
        <taxon>Acetobacteraceae</taxon>
        <taxon>Craurococcus</taxon>
    </lineage>
</organism>
<dbReference type="Pfam" id="PF13567">
    <property type="entry name" value="DUF4131"/>
    <property type="match status" value="1"/>
</dbReference>
<keyword evidence="4 7" id="KW-1133">Transmembrane helix</keyword>
<comment type="subcellular location">
    <subcellularLocation>
        <location evidence="1">Cell membrane</location>
        <topology evidence="1">Multi-pass membrane protein</topology>
    </subcellularLocation>
</comment>
<feature type="transmembrane region" description="Helical" evidence="7">
    <location>
        <begin position="65"/>
        <end position="83"/>
    </location>
</feature>
<dbReference type="Proteomes" id="UP001501588">
    <property type="component" value="Unassembled WGS sequence"/>
</dbReference>
<evidence type="ECO:0000256" key="2">
    <source>
        <dbReference type="ARBA" id="ARBA00022475"/>
    </source>
</evidence>
<keyword evidence="11" id="KW-1185">Reference proteome</keyword>
<feature type="transmembrane region" description="Helical" evidence="7">
    <location>
        <begin position="277"/>
        <end position="303"/>
    </location>
</feature>
<protein>
    <submittedName>
        <fullName evidence="10">ComEC/Rec2 family competence protein</fullName>
    </submittedName>
</protein>
<proteinExistence type="predicted"/>
<feature type="transmembrane region" description="Helical" evidence="7">
    <location>
        <begin position="89"/>
        <end position="110"/>
    </location>
</feature>
<gene>
    <name evidence="10" type="ORF">GCM10009416_17440</name>
</gene>
<feature type="transmembrane region" description="Helical" evidence="7">
    <location>
        <begin position="481"/>
        <end position="501"/>
    </location>
</feature>
<dbReference type="EMBL" id="BAAAFZ010000019">
    <property type="protein sequence ID" value="GAA0579542.1"/>
    <property type="molecule type" value="Genomic_DNA"/>
</dbReference>
<dbReference type="InterPro" id="IPR004477">
    <property type="entry name" value="ComEC_N"/>
</dbReference>
<evidence type="ECO:0000259" key="8">
    <source>
        <dbReference type="Pfam" id="PF03772"/>
    </source>
</evidence>
<name>A0ABN1F0W2_9PROT</name>
<dbReference type="PANTHER" id="PTHR30619">
    <property type="entry name" value="DNA INTERNALIZATION/COMPETENCE PROTEIN COMEC/REC2"/>
    <property type="match status" value="1"/>
</dbReference>
<keyword evidence="3 7" id="KW-0812">Transmembrane</keyword>
<feature type="region of interest" description="Disordered" evidence="6">
    <location>
        <begin position="689"/>
        <end position="727"/>
    </location>
</feature>
<keyword evidence="2" id="KW-1003">Cell membrane</keyword>
<evidence type="ECO:0000256" key="4">
    <source>
        <dbReference type="ARBA" id="ARBA00022989"/>
    </source>
</evidence>
<dbReference type="PANTHER" id="PTHR30619:SF1">
    <property type="entry name" value="RECOMBINATION PROTEIN 2"/>
    <property type="match status" value="1"/>
</dbReference>
<keyword evidence="5 7" id="KW-0472">Membrane</keyword>
<feature type="transmembrane region" description="Helical" evidence="7">
    <location>
        <begin position="415"/>
        <end position="438"/>
    </location>
</feature>
<feature type="domain" description="ComEC/Rec2-related protein" evidence="8">
    <location>
        <begin position="253"/>
        <end position="534"/>
    </location>
</feature>
<dbReference type="Pfam" id="PF03772">
    <property type="entry name" value="Competence"/>
    <property type="match status" value="1"/>
</dbReference>
<feature type="compositionally biased region" description="Low complexity" evidence="6">
    <location>
        <begin position="709"/>
        <end position="718"/>
    </location>
</feature>
<dbReference type="NCBIfam" id="TIGR00360">
    <property type="entry name" value="ComEC_N-term"/>
    <property type="match status" value="1"/>
</dbReference>
<evidence type="ECO:0000256" key="5">
    <source>
        <dbReference type="ARBA" id="ARBA00023136"/>
    </source>
</evidence>
<evidence type="ECO:0000256" key="6">
    <source>
        <dbReference type="SAM" id="MobiDB-lite"/>
    </source>
</evidence>
<evidence type="ECO:0000313" key="10">
    <source>
        <dbReference type="EMBL" id="GAA0579542.1"/>
    </source>
</evidence>
<feature type="transmembrane region" description="Helical" evidence="7">
    <location>
        <begin position="364"/>
        <end position="394"/>
    </location>
</feature>
<dbReference type="InterPro" id="IPR052159">
    <property type="entry name" value="Competence_DNA_uptake"/>
</dbReference>
<feature type="transmembrane region" description="Helical" evidence="7">
    <location>
        <begin position="315"/>
        <end position="333"/>
    </location>
</feature>
<feature type="transmembrane region" description="Helical" evidence="7">
    <location>
        <begin position="450"/>
        <end position="474"/>
    </location>
</feature>
<evidence type="ECO:0000313" key="11">
    <source>
        <dbReference type="Proteomes" id="UP001501588"/>
    </source>
</evidence>
<accession>A0ABN1F0W2</accession>
<comment type="caution">
    <text evidence="10">The sequence shown here is derived from an EMBL/GenBank/DDBJ whole genome shotgun (WGS) entry which is preliminary data.</text>
</comment>
<feature type="transmembrane region" description="Helical" evidence="7">
    <location>
        <begin position="41"/>
        <end position="58"/>
    </location>
</feature>
<feature type="transmembrane region" description="Helical" evidence="7">
    <location>
        <begin position="513"/>
        <end position="531"/>
    </location>
</feature>
<evidence type="ECO:0000256" key="3">
    <source>
        <dbReference type="ARBA" id="ARBA00022692"/>
    </source>
</evidence>
<reference evidence="10 11" key="1">
    <citation type="journal article" date="2019" name="Int. J. Syst. Evol. Microbiol.">
        <title>The Global Catalogue of Microorganisms (GCM) 10K type strain sequencing project: providing services to taxonomists for standard genome sequencing and annotation.</title>
        <authorList>
            <consortium name="The Broad Institute Genomics Platform"/>
            <consortium name="The Broad Institute Genome Sequencing Center for Infectious Disease"/>
            <person name="Wu L."/>
            <person name="Ma J."/>
        </authorList>
    </citation>
    <scope>NUCLEOTIDE SEQUENCE [LARGE SCALE GENOMIC DNA]</scope>
    <source>
        <strain evidence="10 11">JCM 9933</strain>
    </source>
</reference>
<evidence type="ECO:0000256" key="1">
    <source>
        <dbReference type="ARBA" id="ARBA00004651"/>
    </source>
</evidence>
<sequence>MPAPPPNPSAASVPLLVSAAEPGRAAQWLHQFAEAERLRFAPWFAVALGAGVLLYFALPAEPPAAAVWVTPPLVLFALLVGAWRGAAAGWASGLVAALALGFAAALWHAGRQPAPLDLPRGAVVVTGKVASVDILPEGRRVTLERPRLGEGEPALPRRIRVRLRSEDPARPAPGDVLSVRALVRPPVPPAYPGAWDFQRAAFFSGLGGSGFAIGRASVEPGAESVPLAGLRAEIEARTTAALPGGAGAIAAALLTGGQSAIPAADLAAMRDSGLAHLLSVSGLHIAIVMGVSFAVLRFALAAVPPLALRLPGKPLAAVGALGVGGFYMLLTGAEVPMQRSFAMAALATLALLTGRRAISMRGLALAAAVVLLLQPAAVLGPSFQMSFAAVMALIAGWEWLRPRLPPPERRWRRRIAVALFGTVATSILAGAATTPFGLHHFGRLQLYGVVANAVAVPLTSALIMPAGMAAVALMPLGLEGLALAPMGWGVEAVLAVARAVAAWPGAAVPVPPITAGGLCVVAFGMAWLCLWRSRWRLLGVPVIVAGFVAGAAQRPPDMLVSADARLIALRTGDGLLLQRLSGASNLTRDVWLRLYGRETAELLPPQRAGTFAGGAIACEAGACAIRPSPAGAVAAVLLRGDPPAWACAGAPLVVSAEPVRGRCAARVVDRFSVWRDGAHAVWLEPAGPRVLSDREARGARPWVPPQPKPRNAAAAREAPPQPTPEPE</sequence>
<evidence type="ECO:0000256" key="7">
    <source>
        <dbReference type="SAM" id="Phobius"/>
    </source>
</evidence>
<evidence type="ECO:0000259" key="9">
    <source>
        <dbReference type="Pfam" id="PF13567"/>
    </source>
</evidence>
<feature type="domain" description="DUF4131" evidence="9">
    <location>
        <begin position="67"/>
        <end position="212"/>
    </location>
</feature>
<dbReference type="InterPro" id="IPR025405">
    <property type="entry name" value="DUF4131"/>
</dbReference>